<evidence type="ECO:0000259" key="1">
    <source>
        <dbReference type="Pfam" id="PF25532"/>
    </source>
</evidence>
<gene>
    <name evidence="2" type="ORF">XENOCAPTIV_029641</name>
</gene>
<sequence>MRRTFIVPAIKSFDHYDFTRAKISCSLTWLVAKAFGSGRWRLPCASYNSEKSGTLHLIKGHV</sequence>
<protein>
    <recommendedName>
        <fullName evidence="1">CASAMP N-terminal domain-containing protein</fullName>
    </recommendedName>
</protein>
<dbReference type="InterPro" id="IPR058042">
    <property type="entry name" value="CAMSAP_N"/>
</dbReference>
<proteinExistence type="predicted"/>
<keyword evidence="3" id="KW-1185">Reference proteome</keyword>
<name>A0ABV0Q7N8_9TELE</name>
<dbReference type="Pfam" id="PF25532">
    <property type="entry name" value="CH_CAMSAP2_N"/>
    <property type="match status" value="1"/>
</dbReference>
<feature type="domain" description="CASAMP N-terminal" evidence="1">
    <location>
        <begin position="7"/>
        <end position="38"/>
    </location>
</feature>
<reference evidence="2 3" key="1">
    <citation type="submission" date="2021-06" db="EMBL/GenBank/DDBJ databases">
        <authorList>
            <person name="Palmer J.M."/>
        </authorList>
    </citation>
    <scope>NUCLEOTIDE SEQUENCE [LARGE SCALE GENOMIC DNA]</scope>
    <source>
        <strain evidence="2 3">XC_2019</strain>
        <tissue evidence="2">Muscle</tissue>
    </source>
</reference>
<dbReference type="EMBL" id="JAHRIN010000870">
    <property type="protein sequence ID" value="MEQ2191503.1"/>
    <property type="molecule type" value="Genomic_DNA"/>
</dbReference>
<organism evidence="2 3">
    <name type="scientific">Xenoophorus captivus</name>
    <dbReference type="NCBI Taxonomy" id="1517983"/>
    <lineage>
        <taxon>Eukaryota</taxon>
        <taxon>Metazoa</taxon>
        <taxon>Chordata</taxon>
        <taxon>Craniata</taxon>
        <taxon>Vertebrata</taxon>
        <taxon>Euteleostomi</taxon>
        <taxon>Actinopterygii</taxon>
        <taxon>Neopterygii</taxon>
        <taxon>Teleostei</taxon>
        <taxon>Neoteleostei</taxon>
        <taxon>Acanthomorphata</taxon>
        <taxon>Ovalentaria</taxon>
        <taxon>Atherinomorphae</taxon>
        <taxon>Cyprinodontiformes</taxon>
        <taxon>Goodeidae</taxon>
        <taxon>Xenoophorus</taxon>
    </lineage>
</organism>
<comment type="caution">
    <text evidence="2">The sequence shown here is derived from an EMBL/GenBank/DDBJ whole genome shotgun (WGS) entry which is preliminary data.</text>
</comment>
<dbReference type="Proteomes" id="UP001434883">
    <property type="component" value="Unassembled WGS sequence"/>
</dbReference>
<feature type="non-terminal residue" evidence="2">
    <location>
        <position position="62"/>
    </location>
</feature>
<evidence type="ECO:0000313" key="2">
    <source>
        <dbReference type="EMBL" id="MEQ2191503.1"/>
    </source>
</evidence>
<evidence type="ECO:0000313" key="3">
    <source>
        <dbReference type="Proteomes" id="UP001434883"/>
    </source>
</evidence>
<accession>A0ABV0Q7N8</accession>